<dbReference type="GO" id="GO:0016020">
    <property type="term" value="C:membrane"/>
    <property type="evidence" value="ECO:0007669"/>
    <property type="project" value="TreeGrafter"/>
</dbReference>
<evidence type="ECO:0000256" key="1">
    <source>
        <dbReference type="SAM" id="Phobius"/>
    </source>
</evidence>
<keyword evidence="1" id="KW-0472">Membrane</keyword>
<keyword evidence="3" id="KW-1185">Reference proteome</keyword>
<feature type="transmembrane region" description="Helical" evidence="1">
    <location>
        <begin position="296"/>
        <end position="312"/>
    </location>
</feature>
<dbReference type="PANTHER" id="PTHR32251:SF23">
    <property type="entry name" value="3-OXO-5-ALPHA-STEROID 4-DEHYDROGENASE (DUF1295)"/>
    <property type="match status" value="1"/>
</dbReference>
<dbReference type="GeneID" id="25265149"/>
<dbReference type="InterPro" id="IPR010721">
    <property type="entry name" value="UstE-like"/>
</dbReference>
<dbReference type="Proteomes" id="UP000027361">
    <property type="component" value="Unassembled WGS sequence"/>
</dbReference>
<name>A0A066VL11_TILAU</name>
<dbReference type="AlphaFoldDB" id="A0A066VL11"/>
<comment type="caution">
    <text evidence="2">The sequence shown here is derived from an EMBL/GenBank/DDBJ whole genome shotgun (WGS) entry which is preliminary data.</text>
</comment>
<dbReference type="HOGENOM" id="CLU_043418_0_0_1"/>
<evidence type="ECO:0000313" key="3">
    <source>
        <dbReference type="Proteomes" id="UP000027361"/>
    </source>
</evidence>
<reference evidence="2 3" key="1">
    <citation type="submission" date="2014-05" db="EMBL/GenBank/DDBJ databases">
        <title>Draft genome sequence of a rare smut relative, Tilletiaria anomala UBC 951.</title>
        <authorList>
            <consortium name="DOE Joint Genome Institute"/>
            <person name="Toome M."/>
            <person name="Kuo A."/>
            <person name="Henrissat B."/>
            <person name="Lipzen A."/>
            <person name="Tritt A."/>
            <person name="Yoshinaga Y."/>
            <person name="Zane M."/>
            <person name="Barry K."/>
            <person name="Grigoriev I.V."/>
            <person name="Spatafora J.W."/>
            <person name="Aimea M.C."/>
        </authorList>
    </citation>
    <scope>NUCLEOTIDE SEQUENCE [LARGE SCALE GENOMIC DNA]</scope>
    <source>
        <strain evidence="2 3">UBC 951</strain>
    </source>
</reference>
<feature type="transmembrane region" description="Helical" evidence="1">
    <location>
        <begin position="218"/>
        <end position="239"/>
    </location>
</feature>
<sequence>MNAHPALNPNTHLVPALRSAWPAIKDHFAKHGALKLSSWISFYQHADVMHSGIVLAAFFIVYVYVMQQITGNASQVDGLWTFLPVIFCGHFTLQKFIANGGLVPAETVSFFGKPQKTTIWDIIEPRLALILVLELLWCVRLTFHAIRRGMFKKGEEDYRWPLLRAKMLRWQWELFTLFFIAITQIILLAVTALPSYILLTTKHPKHVADQVPRPINHLTVADGILACLLVTNLVMQFFADQQQWTYQNFKRGKDVHEKPLTKDSPKLYTEADVARGFVTKGLWAYCRHPNFACEQATWWILYMFVPLTFLPTNPSAPLWRYAITYAIASPLIMNILFLSSTRFSEAVSAGKYPEYKDYQKRVGMFLPLDTFLRAIYFKTLVPTEQRYRVEANVWGAPASLQKKT</sequence>
<accession>A0A066VL11</accession>
<feature type="transmembrane region" description="Helical" evidence="1">
    <location>
        <begin position="78"/>
        <end position="97"/>
    </location>
</feature>
<dbReference type="Gene3D" id="1.20.120.1630">
    <property type="match status" value="1"/>
</dbReference>
<dbReference type="OMA" id="WRKGGYQ"/>
<dbReference type="Pfam" id="PF06966">
    <property type="entry name" value="DUF1295"/>
    <property type="match status" value="1"/>
</dbReference>
<feature type="transmembrane region" description="Helical" evidence="1">
    <location>
        <begin position="126"/>
        <end position="143"/>
    </location>
</feature>
<dbReference type="RefSeq" id="XP_013241034.1">
    <property type="nucleotide sequence ID" value="XM_013385580.1"/>
</dbReference>
<gene>
    <name evidence="2" type="ORF">K437DRAFT_259041</name>
</gene>
<dbReference type="FunCoup" id="A0A066VL11">
    <property type="interactions" value="118"/>
</dbReference>
<dbReference type="PANTHER" id="PTHR32251">
    <property type="entry name" value="3-OXO-5-ALPHA-STEROID 4-DEHYDROGENASE"/>
    <property type="match status" value="1"/>
</dbReference>
<dbReference type="OrthoDB" id="201504at2759"/>
<evidence type="ECO:0000313" key="2">
    <source>
        <dbReference type="EMBL" id="KDN39444.1"/>
    </source>
</evidence>
<feature type="transmembrane region" description="Helical" evidence="1">
    <location>
        <begin position="174"/>
        <end position="198"/>
    </location>
</feature>
<keyword evidence="1" id="KW-1133">Transmembrane helix</keyword>
<dbReference type="EMBL" id="JMSN01000104">
    <property type="protein sequence ID" value="KDN39444.1"/>
    <property type="molecule type" value="Genomic_DNA"/>
</dbReference>
<feature type="transmembrane region" description="Helical" evidence="1">
    <location>
        <begin position="48"/>
        <end position="66"/>
    </location>
</feature>
<protein>
    <submittedName>
        <fullName evidence="2">DUF1295-domain-containing protein</fullName>
    </submittedName>
</protein>
<dbReference type="InParanoid" id="A0A066VL11"/>
<feature type="transmembrane region" description="Helical" evidence="1">
    <location>
        <begin position="318"/>
        <end position="338"/>
    </location>
</feature>
<proteinExistence type="predicted"/>
<keyword evidence="1" id="KW-0812">Transmembrane</keyword>
<organism evidence="2 3">
    <name type="scientific">Tilletiaria anomala (strain ATCC 24038 / CBS 436.72 / UBC 951)</name>
    <dbReference type="NCBI Taxonomy" id="1037660"/>
    <lineage>
        <taxon>Eukaryota</taxon>
        <taxon>Fungi</taxon>
        <taxon>Dikarya</taxon>
        <taxon>Basidiomycota</taxon>
        <taxon>Ustilaginomycotina</taxon>
        <taxon>Exobasidiomycetes</taxon>
        <taxon>Georgefischeriales</taxon>
        <taxon>Tilletiariaceae</taxon>
        <taxon>Tilletiaria</taxon>
    </lineage>
</organism>